<evidence type="ECO:0000313" key="1">
    <source>
        <dbReference type="EMBL" id="PKI18244.1"/>
    </source>
</evidence>
<feature type="non-terminal residue" evidence="1">
    <location>
        <position position="1"/>
    </location>
</feature>
<reference evidence="1 2" key="1">
    <citation type="submission" date="2017-11" db="EMBL/GenBank/DDBJ databases">
        <title>De-novo sequencing of pomegranate (Punica granatum L.) genome.</title>
        <authorList>
            <person name="Akparov Z."/>
            <person name="Amiraslanov A."/>
            <person name="Hajiyeva S."/>
            <person name="Abbasov M."/>
            <person name="Kaur K."/>
            <person name="Hamwieh A."/>
            <person name="Solovyev V."/>
            <person name="Salamov A."/>
            <person name="Braich B."/>
            <person name="Kosarev P."/>
            <person name="Mahmoud A."/>
            <person name="Hajiyev E."/>
            <person name="Babayeva S."/>
            <person name="Izzatullayeva V."/>
            <person name="Mammadov A."/>
            <person name="Mammadov A."/>
            <person name="Sharifova S."/>
            <person name="Ojaghi J."/>
            <person name="Eynullazada K."/>
            <person name="Bayramov B."/>
            <person name="Abdulazimova A."/>
            <person name="Shahmuradov I."/>
        </authorList>
    </citation>
    <scope>NUCLEOTIDE SEQUENCE [LARGE SCALE GENOMIC DNA]</scope>
    <source>
        <strain evidence="2">cv. AG2017</strain>
        <tissue evidence="1">Leaf</tissue>
    </source>
</reference>
<comment type="caution">
    <text evidence="1">The sequence shown here is derived from an EMBL/GenBank/DDBJ whole genome shotgun (WGS) entry which is preliminary data.</text>
</comment>
<accession>A0A2I0HEM6</accession>
<dbReference type="Proteomes" id="UP000233551">
    <property type="component" value="Unassembled WGS sequence"/>
</dbReference>
<protein>
    <submittedName>
        <fullName evidence="1">Uncharacterized protein</fullName>
    </submittedName>
</protein>
<dbReference type="AlphaFoldDB" id="A0A2I0HEM6"/>
<dbReference type="EMBL" id="PGOL01040293">
    <property type="protein sequence ID" value="PKI18244.1"/>
    <property type="molecule type" value="Genomic_DNA"/>
</dbReference>
<keyword evidence="2" id="KW-1185">Reference proteome</keyword>
<name>A0A2I0HEM6_PUNGR</name>
<organism evidence="1 2">
    <name type="scientific">Punica granatum</name>
    <name type="common">Pomegranate</name>
    <dbReference type="NCBI Taxonomy" id="22663"/>
    <lineage>
        <taxon>Eukaryota</taxon>
        <taxon>Viridiplantae</taxon>
        <taxon>Streptophyta</taxon>
        <taxon>Embryophyta</taxon>
        <taxon>Tracheophyta</taxon>
        <taxon>Spermatophyta</taxon>
        <taxon>Magnoliopsida</taxon>
        <taxon>eudicotyledons</taxon>
        <taxon>Gunneridae</taxon>
        <taxon>Pentapetalae</taxon>
        <taxon>rosids</taxon>
        <taxon>malvids</taxon>
        <taxon>Myrtales</taxon>
        <taxon>Lythraceae</taxon>
        <taxon>Punica</taxon>
    </lineage>
</organism>
<gene>
    <name evidence="1" type="ORF">CRG98_049482</name>
</gene>
<evidence type="ECO:0000313" key="2">
    <source>
        <dbReference type="Proteomes" id="UP000233551"/>
    </source>
</evidence>
<proteinExistence type="predicted"/>
<sequence length="60" mass="6338">DARVQRMHIRVRTDVGCASRHAGECAGAWLGAQEASGTRAGARECAGVRAGARLALFTRE</sequence>